<dbReference type="InterPro" id="IPR000014">
    <property type="entry name" value="PAS"/>
</dbReference>
<dbReference type="InterPro" id="IPR004358">
    <property type="entry name" value="Sig_transdc_His_kin-like_C"/>
</dbReference>
<reference evidence="9 10" key="1">
    <citation type="submission" date="2022-11" db="EMBL/GenBank/DDBJ databases">
        <title>Spartinivicinus poritis sp. nov., isolated from scleractinian coral Porites lutea.</title>
        <authorList>
            <person name="Zhang G."/>
            <person name="Cai L."/>
            <person name="Wei Q."/>
        </authorList>
    </citation>
    <scope>NUCLEOTIDE SEQUENCE [LARGE SCALE GENOMIC DNA]</scope>
    <source>
        <strain evidence="9 10">A2-2</strain>
    </source>
</reference>
<evidence type="ECO:0000256" key="3">
    <source>
        <dbReference type="ARBA" id="ARBA00022553"/>
    </source>
</evidence>
<proteinExistence type="predicted"/>
<evidence type="ECO:0000313" key="10">
    <source>
        <dbReference type="Proteomes" id="UP001528823"/>
    </source>
</evidence>
<dbReference type="PANTHER" id="PTHR43304:SF1">
    <property type="entry name" value="PAC DOMAIN-CONTAINING PROTEIN"/>
    <property type="match status" value="1"/>
</dbReference>
<feature type="domain" description="PAC" evidence="8">
    <location>
        <begin position="82"/>
        <end position="132"/>
    </location>
</feature>
<keyword evidence="10" id="KW-1185">Reference proteome</keyword>
<dbReference type="PROSITE" id="PS50109">
    <property type="entry name" value="HIS_KIN"/>
    <property type="match status" value="1"/>
</dbReference>
<dbReference type="CDD" id="cd00082">
    <property type="entry name" value="HisKA"/>
    <property type="match status" value="1"/>
</dbReference>
<sequence length="366" mass="41690">MKNNNYHLLYSIFEAAPVGLLMVDQKGAIVLANSNALELFQYKQDELIEQSVEILIPVGYRRDHPTLRKEFYSNLESRSMGKGRDLKAIRKDGSTFFVEIGLNPLTLDNKLMVVASIVDTTQRKEEERKLRQLNEALEKSNIELQQFAYVASHDLQTPLRGITGFAQLLEKRYKEKLGESGNLYIDQIVLSVKKMKSLINGLLAYSRVDAQSVPHESVCLQRVLDDTLNLLDMDITKRKAKINYSTLPQVLGCELQLLQLMENLLSNSIKYNQSSPPEITIACQEKNSEWVISIKDNGIGISEKHYKKIFEIFKRLHTHEQYPGTGIGLAVCRRIVNRHGGKIWVESEVNKGSVFYFTLAQQGKVE</sequence>
<evidence type="ECO:0000256" key="5">
    <source>
        <dbReference type="ARBA" id="ARBA00022777"/>
    </source>
</evidence>
<feature type="domain" description="PAS" evidence="7">
    <location>
        <begin position="5"/>
        <end position="78"/>
    </location>
</feature>
<evidence type="ECO:0000259" key="8">
    <source>
        <dbReference type="PROSITE" id="PS50113"/>
    </source>
</evidence>
<dbReference type="Gene3D" id="1.10.287.130">
    <property type="match status" value="1"/>
</dbReference>
<dbReference type="InterPro" id="IPR000700">
    <property type="entry name" value="PAS-assoc_C"/>
</dbReference>
<dbReference type="Pfam" id="PF00989">
    <property type="entry name" value="PAS"/>
    <property type="match status" value="1"/>
</dbReference>
<dbReference type="SUPFAM" id="SSF55785">
    <property type="entry name" value="PYP-like sensor domain (PAS domain)"/>
    <property type="match status" value="1"/>
</dbReference>
<dbReference type="EC" id="2.7.13.3" evidence="2"/>
<evidence type="ECO:0000313" key="9">
    <source>
        <dbReference type="EMBL" id="MDE1465674.1"/>
    </source>
</evidence>
<organism evidence="9 10">
    <name type="scientific">Spartinivicinus poritis</name>
    <dbReference type="NCBI Taxonomy" id="2994640"/>
    <lineage>
        <taxon>Bacteria</taxon>
        <taxon>Pseudomonadati</taxon>
        <taxon>Pseudomonadota</taxon>
        <taxon>Gammaproteobacteria</taxon>
        <taxon>Oceanospirillales</taxon>
        <taxon>Zooshikellaceae</taxon>
        <taxon>Spartinivicinus</taxon>
    </lineage>
</organism>
<dbReference type="EMBL" id="JAPMOU010000077">
    <property type="protein sequence ID" value="MDE1465674.1"/>
    <property type="molecule type" value="Genomic_DNA"/>
</dbReference>
<dbReference type="InterPro" id="IPR052162">
    <property type="entry name" value="Sensor_kinase/Photoreceptor"/>
</dbReference>
<dbReference type="PROSITE" id="PS50112">
    <property type="entry name" value="PAS"/>
    <property type="match status" value="1"/>
</dbReference>
<dbReference type="PRINTS" id="PR00344">
    <property type="entry name" value="BCTRLSENSOR"/>
</dbReference>
<evidence type="ECO:0000256" key="1">
    <source>
        <dbReference type="ARBA" id="ARBA00000085"/>
    </source>
</evidence>
<dbReference type="InterPro" id="IPR035965">
    <property type="entry name" value="PAS-like_dom_sf"/>
</dbReference>
<evidence type="ECO:0000256" key="4">
    <source>
        <dbReference type="ARBA" id="ARBA00022679"/>
    </source>
</evidence>
<dbReference type="Gene3D" id="3.30.450.20">
    <property type="entry name" value="PAS domain"/>
    <property type="match status" value="1"/>
</dbReference>
<dbReference type="Pfam" id="PF00512">
    <property type="entry name" value="HisKA"/>
    <property type="match status" value="1"/>
</dbReference>
<name>A0ABT5UKW1_9GAMM</name>
<comment type="catalytic activity">
    <reaction evidence="1">
        <text>ATP + protein L-histidine = ADP + protein N-phospho-L-histidine.</text>
        <dbReference type="EC" id="2.7.13.3"/>
    </reaction>
</comment>
<comment type="caution">
    <text evidence="9">The sequence shown here is derived from an EMBL/GenBank/DDBJ whole genome shotgun (WGS) entry which is preliminary data.</text>
</comment>
<dbReference type="SUPFAM" id="SSF55874">
    <property type="entry name" value="ATPase domain of HSP90 chaperone/DNA topoisomerase II/histidine kinase"/>
    <property type="match status" value="1"/>
</dbReference>
<keyword evidence="5" id="KW-0418">Kinase</keyword>
<dbReference type="GO" id="GO:0005524">
    <property type="term" value="F:ATP binding"/>
    <property type="evidence" value="ECO:0007669"/>
    <property type="project" value="UniProtKB-KW"/>
</dbReference>
<keyword evidence="9" id="KW-0547">Nucleotide-binding</keyword>
<gene>
    <name evidence="9" type="ORF">ORQ98_27295</name>
</gene>
<evidence type="ECO:0000259" key="7">
    <source>
        <dbReference type="PROSITE" id="PS50112"/>
    </source>
</evidence>
<dbReference type="SMART" id="SM00091">
    <property type="entry name" value="PAS"/>
    <property type="match status" value="1"/>
</dbReference>
<evidence type="ECO:0000259" key="6">
    <source>
        <dbReference type="PROSITE" id="PS50109"/>
    </source>
</evidence>
<dbReference type="Pfam" id="PF02518">
    <property type="entry name" value="HATPase_c"/>
    <property type="match status" value="1"/>
</dbReference>
<protein>
    <recommendedName>
        <fullName evidence="2">histidine kinase</fullName>
        <ecNumber evidence="2">2.7.13.3</ecNumber>
    </recommendedName>
</protein>
<evidence type="ECO:0000256" key="2">
    <source>
        <dbReference type="ARBA" id="ARBA00012438"/>
    </source>
</evidence>
<dbReference type="PANTHER" id="PTHR43304">
    <property type="entry name" value="PHYTOCHROME-LIKE PROTEIN CPH1"/>
    <property type="match status" value="1"/>
</dbReference>
<keyword evidence="4" id="KW-0808">Transferase</keyword>
<accession>A0ABT5UKW1</accession>
<dbReference type="NCBIfam" id="TIGR00229">
    <property type="entry name" value="sensory_box"/>
    <property type="match status" value="1"/>
</dbReference>
<dbReference type="InterPro" id="IPR036890">
    <property type="entry name" value="HATPase_C_sf"/>
</dbReference>
<dbReference type="InterPro" id="IPR005467">
    <property type="entry name" value="His_kinase_dom"/>
</dbReference>
<dbReference type="SMART" id="SM00388">
    <property type="entry name" value="HisKA"/>
    <property type="match status" value="1"/>
</dbReference>
<dbReference type="InterPro" id="IPR013767">
    <property type="entry name" value="PAS_fold"/>
</dbReference>
<feature type="domain" description="Histidine kinase" evidence="6">
    <location>
        <begin position="150"/>
        <end position="363"/>
    </location>
</feature>
<dbReference type="InterPro" id="IPR003594">
    <property type="entry name" value="HATPase_dom"/>
</dbReference>
<dbReference type="RefSeq" id="WP_274691978.1">
    <property type="nucleotide sequence ID" value="NZ_JAPMOU010000077.1"/>
</dbReference>
<dbReference type="PROSITE" id="PS50113">
    <property type="entry name" value="PAC"/>
    <property type="match status" value="1"/>
</dbReference>
<dbReference type="CDD" id="cd00130">
    <property type="entry name" value="PAS"/>
    <property type="match status" value="1"/>
</dbReference>
<dbReference type="SUPFAM" id="SSF47384">
    <property type="entry name" value="Homodimeric domain of signal transducing histidine kinase"/>
    <property type="match status" value="1"/>
</dbReference>
<keyword evidence="3" id="KW-0597">Phosphoprotein</keyword>
<keyword evidence="9" id="KW-0067">ATP-binding</keyword>
<dbReference type="InterPro" id="IPR003661">
    <property type="entry name" value="HisK_dim/P_dom"/>
</dbReference>
<dbReference type="Proteomes" id="UP001528823">
    <property type="component" value="Unassembled WGS sequence"/>
</dbReference>
<dbReference type="Gene3D" id="3.30.565.10">
    <property type="entry name" value="Histidine kinase-like ATPase, C-terminal domain"/>
    <property type="match status" value="1"/>
</dbReference>
<dbReference type="SMART" id="SM00387">
    <property type="entry name" value="HATPase_c"/>
    <property type="match status" value="1"/>
</dbReference>
<dbReference type="InterPro" id="IPR036097">
    <property type="entry name" value="HisK_dim/P_sf"/>
</dbReference>